<keyword evidence="2" id="KW-1185">Reference proteome</keyword>
<gene>
    <name evidence="1" type="ORF">TRAPUB_10934</name>
</gene>
<dbReference type="EMBL" id="MNAD01000480">
    <property type="protein sequence ID" value="OJT12533.1"/>
    <property type="molecule type" value="Genomic_DNA"/>
</dbReference>
<proteinExistence type="predicted"/>
<organism evidence="1 2">
    <name type="scientific">Trametes pubescens</name>
    <name type="common">White-rot fungus</name>
    <dbReference type="NCBI Taxonomy" id="154538"/>
    <lineage>
        <taxon>Eukaryota</taxon>
        <taxon>Fungi</taxon>
        <taxon>Dikarya</taxon>
        <taxon>Basidiomycota</taxon>
        <taxon>Agaricomycotina</taxon>
        <taxon>Agaricomycetes</taxon>
        <taxon>Polyporales</taxon>
        <taxon>Polyporaceae</taxon>
        <taxon>Trametes</taxon>
    </lineage>
</organism>
<protein>
    <submittedName>
        <fullName evidence="1">Uncharacterized protein</fullName>
    </submittedName>
</protein>
<accession>A0A1M2VY81</accession>
<dbReference type="Proteomes" id="UP000184267">
    <property type="component" value="Unassembled WGS sequence"/>
</dbReference>
<dbReference type="AlphaFoldDB" id="A0A1M2VY81"/>
<name>A0A1M2VY81_TRAPU</name>
<evidence type="ECO:0000313" key="2">
    <source>
        <dbReference type="Proteomes" id="UP000184267"/>
    </source>
</evidence>
<sequence>MKPAINWLVQEMPRSCGRARTAGKATRGTGDSLKIGWSELNSMHVQRVAEHHRTLRREDTSLSSRTPGYIQGMIARNLEGGPGVPEEFNELIGEMYAEVQ</sequence>
<reference evidence="1 2" key="1">
    <citation type="submission" date="2016-10" db="EMBL/GenBank/DDBJ databases">
        <title>Genome sequence of the basidiomycete white-rot fungus Trametes pubescens.</title>
        <authorList>
            <person name="Makela M.R."/>
            <person name="Granchi Z."/>
            <person name="Peng M."/>
            <person name="De Vries R.P."/>
            <person name="Grigoriev I."/>
            <person name="Riley R."/>
            <person name="Hilden K."/>
        </authorList>
    </citation>
    <scope>NUCLEOTIDE SEQUENCE [LARGE SCALE GENOMIC DNA]</scope>
    <source>
        <strain evidence="1 2">FBCC735</strain>
    </source>
</reference>
<evidence type="ECO:0000313" key="1">
    <source>
        <dbReference type="EMBL" id="OJT12533.1"/>
    </source>
</evidence>
<comment type="caution">
    <text evidence="1">The sequence shown here is derived from an EMBL/GenBank/DDBJ whole genome shotgun (WGS) entry which is preliminary data.</text>
</comment>